<evidence type="ECO:0000256" key="18">
    <source>
        <dbReference type="SAM" id="MobiDB-lite"/>
    </source>
</evidence>
<keyword evidence="10" id="KW-0159">Chromosome partition</keyword>
<keyword evidence="5" id="KW-0158">Chromosome</keyword>
<evidence type="ECO:0000256" key="6">
    <source>
        <dbReference type="ARBA" id="ARBA00022490"/>
    </source>
</evidence>
<evidence type="ECO:0000256" key="2">
    <source>
        <dbReference type="ARBA" id="ARBA00004186"/>
    </source>
</evidence>
<feature type="region of interest" description="Disordered" evidence="18">
    <location>
        <begin position="89"/>
        <end position="115"/>
    </location>
</feature>
<organism evidence="19 20">
    <name type="scientific">Mucor circinelloides f. circinelloides (strain 1006PhL)</name>
    <name type="common">Mucormycosis agent</name>
    <name type="synonym">Calyptromyces circinelloides</name>
    <dbReference type="NCBI Taxonomy" id="1220926"/>
    <lineage>
        <taxon>Eukaryota</taxon>
        <taxon>Fungi</taxon>
        <taxon>Fungi incertae sedis</taxon>
        <taxon>Mucoromycota</taxon>
        <taxon>Mucoromycotina</taxon>
        <taxon>Mucoromycetes</taxon>
        <taxon>Mucorales</taxon>
        <taxon>Mucorineae</taxon>
        <taxon>Mucoraceae</taxon>
        <taxon>Mucor</taxon>
    </lineage>
</organism>
<evidence type="ECO:0000256" key="7">
    <source>
        <dbReference type="ARBA" id="ARBA00022618"/>
    </source>
</evidence>
<dbReference type="OMA" id="DIMVTYQ"/>
<evidence type="ECO:0000256" key="11">
    <source>
        <dbReference type="ARBA" id="ARBA00022838"/>
    </source>
</evidence>
<proteinExistence type="inferred from homology"/>
<comment type="similarity">
    <text evidence="4">Belongs to the DASH complex DAD3 family.</text>
</comment>
<evidence type="ECO:0000313" key="20">
    <source>
        <dbReference type="Proteomes" id="UP000014254"/>
    </source>
</evidence>
<feature type="compositionally biased region" description="Polar residues" evidence="18">
    <location>
        <begin position="97"/>
        <end position="109"/>
    </location>
</feature>
<evidence type="ECO:0000256" key="8">
    <source>
        <dbReference type="ARBA" id="ARBA00022701"/>
    </source>
</evidence>
<keyword evidence="12" id="KW-0206">Cytoskeleton</keyword>
<dbReference type="InParanoid" id="S2JHT8"/>
<sequence length="115" mass="13329">MDFGFPNSRVCELFLRSVNSFDIMVTYQEAILSETEQLIENINKLNATMERVNNVETKQAIEKLRQVEQKMDLVYTFFKASMYANNVYSEDGEAEPSSFTDRPSFTDTNSDQEQD</sequence>
<evidence type="ECO:0000256" key="4">
    <source>
        <dbReference type="ARBA" id="ARBA00006277"/>
    </source>
</evidence>
<dbReference type="EMBL" id="KE124131">
    <property type="protein sequence ID" value="EPB82083.1"/>
    <property type="molecule type" value="Genomic_DNA"/>
</dbReference>
<evidence type="ECO:0000256" key="12">
    <source>
        <dbReference type="ARBA" id="ARBA00023212"/>
    </source>
</evidence>
<evidence type="ECO:0000256" key="10">
    <source>
        <dbReference type="ARBA" id="ARBA00022829"/>
    </source>
</evidence>
<keyword evidence="7" id="KW-0132">Cell division</keyword>
<keyword evidence="14" id="KW-0131">Cell cycle</keyword>
<dbReference type="InterPro" id="IPR013965">
    <property type="entry name" value="DASH_Dad3"/>
</dbReference>
<dbReference type="OrthoDB" id="2443965at2759"/>
<accession>S2JHT8</accession>
<dbReference type="STRING" id="1220926.S2JHT8"/>
<evidence type="ECO:0000256" key="3">
    <source>
        <dbReference type="ARBA" id="ARBA00004629"/>
    </source>
</evidence>
<dbReference type="GO" id="GO:0051301">
    <property type="term" value="P:cell division"/>
    <property type="evidence" value="ECO:0007669"/>
    <property type="project" value="UniProtKB-KW"/>
</dbReference>
<evidence type="ECO:0000256" key="13">
    <source>
        <dbReference type="ARBA" id="ARBA00023242"/>
    </source>
</evidence>
<dbReference type="AlphaFoldDB" id="S2JHT8"/>
<dbReference type="PANTHER" id="PTHR28017:SF1">
    <property type="entry name" value="DASH COMPLEX SUBUNIT DAD3"/>
    <property type="match status" value="1"/>
</dbReference>
<keyword evidence="13" id="KW-0539">Nucleus</keyword>
<dbReference type="GO" id="GO:0042729">
    <property type="term" value="C:DASH complex"/>
    <property type="evidence" value="ECO:0007669"/>
    <property type="project" value="InterPro"/>
</dbReference>
<keyword evidence="20" id="KW-1185">Reference proteome</keyword>
<dbReference type="GO" id="GO:0008608">
    <property type="term" value="P:attachment of spindle microtubules to kinetochore"/>
    <property type="evidence" value="ECO:0007669"/>
    <property type="project" value="InterPro"/>
</dbReference>
<keyword evidence="15" id="KW-0137">Centromere</keyword>
<comment type="subcellular location">
    <subcellularLocation>
        <location evidence="3">Chromosome</location>
        <location evidence="3">Centromere</location>
        <location evidence="3">Kinetochore</location>
    </subcellularLocation>
    <subcellularLocation>
        <location evidence="2">Cytoplasm</location>
        <location evidence="2">Cytoskeleton</location>
        <location evidence="2">Spindle</location>
    </subcellularLocation>
    <subcellularLocation>
        <location evidence="1">Nucleus</location>
    </subcellularLocation>
</comment>
<dbReference type="GO" id="GO:0005874">
    <property type="term" value="C:microtubule"/>
    <property type="evidence" value="ECO:0007669"/>
    <property type="project" value="UniProtKB-KW"/>
</dbReference>
<evidence type="ECO:0000256" key="16">
    <source>
        <dbReference type="ARBA" id="ARBA00044179"/>
    </source>
</evidence>
<evidence type="ECO:0000256" key="14">
    <source>
        <dbReference type="ARBA" id="ARBA00023306"/>
    </source>
</evidence>
<dbReference type="GO" id="GO:0072686">
    <property type="term" value="C:mitotic spindle"/>
    <property type="evidence" value="ECO:0007669"/>
    <property type="project" value="InterPro"/>
</dbReference>
<evidence type="ECO:0000313" key="19">
    <source>
        <dbReference type="EMBL" id="EPB82083.1"/>
    </source>
</evidence>
<keyword evidence="6" id="KW-0963">Cytoplasm</keyword>
<evidence type="ECO:0000256" key="1">
    <source>
        <dbReference type="ARBA" id="ARBA00004123"/>
    </source>
</evidence>
<dbReference type="GO" id="GO:0051010">
    <property type="term" value="F:microtubule plus-end binding"/>
    <property type="evidence" value="ECO:0007669"/>
    <property type="project" value="TreeGrafter"/>
</dbReference>
<dbReference type="Proteomes" id="UP000014254">
    <property type="component" value="Unassembled WGS sequence"/>
</dbReference>
<dbReference type="Pfam" id="PF08656">
    <property type="entry name" value="DASH_Dad3"/>
    <property type="match status" value="1"/>
</dbReference>
<keyword evidence="9" id="KW-0498">Mitosis</keyword>
<reference evidence="20" key="1">
    <citation type="submission" date="2013-05" db="EMBL/GenBank/DDBJ databases">
        <title>The Genome sequence of Mucor circinelloides f. circinelloides 1006PhL.</title>
        <authorList>
            <consortium name="The Broad Institute Genomics Platform"/>
            <person name="Cuomo C."/>
            <person name="Earl A."/>
            <person name="Findley K."/>
            <person name="Lee S.C."/>
            <person name="Walker B."/>
            <person name="Young S."/>
            <person name="Zeng Q."/>
            <person name="Gargeya S."/>
            <person name="Fitzgerald M."/>
            <person name="Haas B."/>
            <person name="Abouelleil A."/>
            <person name="Allen A.W."/>
            <person name="Alvarado L."/>
            <person name="Arachchi H.M."/>
            <person name="Berlin A.M."/>
            <person name="Chapman S.B."/>
            <person name="Gainer-Dewar J."/>
            <person name="Goldberg J."/>
            <person name="Griggs A."/>
            <person name="Gujja S."/>
            <person name="Hansen M."/>
            <person name="Howarth C."/>
            <person name="Imamovic A."/>
            <person name="Ireland A."/>
            <person name="Larimer J."/>
            <person name="McCowan C."/>
            <person name="Murphy C."/>
            <person name="Pearson M."/>
            <person name="Poon T.W."/>
            <person name="Priest M."/>
            <person name="Roberts A."/>
            <person name="Saif S."/>
            <person name="Shea T."/>
            <person name="Sisk P."/>
            <person name="Sykes S."/>
            <person name="Wortman J."/>
            <person name="Nusbaum C."/>
            <person name="Birren B."/>
        </authorList>
    </citation>
    <scope>NUCLEOTIDE SEQUENCE [LARGE SCALE GENOMIC DNA]</scope>
    <source>
        <strain evidence="20">1006PhL</strain>
    </source>
</reference>
<evidence type="ECO:0000256" key="15">
    <source>
        <dbReference type="ARBA" id="ARBA00023328"/>
    </source>
</evidence>
<keyword evidence="11" id="KW-0995">Kinetochore</keyword>
<evidence type="ECO:0000256" key="9">
    <source>
        <dbReference type="ARBA" id="ARBA00022776"/>
    </source>
</evidence>
<keyword evidence="8" id="KW-0493">Microtubule</keyword>
<dbReference type="PANTHER" id="PTHR28017">
    <property type="entry name" value="DASH COMPLEX SUBUNIT DAD3"/>
    <property type="match status" value="1"/>
</dbReference>
<gene>
    <name evidence="19" type="ORF">HMPREF1544_11165</name>
</gene>
<evidence type="ECO:0000256" key="5">
    <source>
        <dbReference type="ARBA" id="ARBA00022454"/>
    </source>
</evidence>
<protein>
    <recommendedName>
        <fullName evidence="16">DASH complex subunit DAD3</fullName>
    </recommendedName>
    <alternativeName>
        <fullName evidence="17">Outer kinetochore protein DAD3</fullName>
    </alternativeName>
</protein>
<name>S2JHT8_MUCC1</name>
<evidence type="ECO:0000256" key="17">
    <source>
        <dbReference type="ARBA" id="ARBA00044305"/>
    </source>
</evidence>
<dbReference type="VEuPathDB" id="FungiDB:HMPREF1544_11165"/>